<name>A0A1H7T6R9_STRJI</name>
<reference evidence="2" key="1">
    <citation type="submission" date="2016-10" db="EMBL/GenBank/DDBJ databases">
        <authorList>
            <person name="Varghese N."/>
        </authorList>
    </citation>
    <scope>NUCLEOTIDE SEQUENCE [LARGE SCALE GENOMIC DNA]</scope>
    <source>
        <strain evidence="2">DSM 45096 / BCRC 16803 / CGMCC 4.1857 / CIP 109030 / JCM 12277 / KCTC 19219 / NBRC 100920 / 33214</strain>
    </source>
</reference>
<dbReference type="eggNOG" id="COG3467">
    <property type="taxonomic scope" value="Bacteria"/>
</dbReference>
<evidence type="ECO:0000313" key="1">
    <source>
        <dbReference type="EMBL" id="SEL80428.1"/>
    </source>
</evidence>
<organism evidence="1 2">
    <name type="scientific">Streptacidiphilus jiangxiensis</name>
    <dbReference type="NCBI Taxonomy" id="235985"/>
    <lineage>
        <taxon>Bacteria</taxon>
        <taxon>Bacillati</taxon>
        <taxon>Actinomycetota</taxon>
        <taxon>Actinomycetes</taxon>
        <taxon>Kitasatosporales</taxon>
        <taxon>Streptomycetaceae</taxon>
        <taxon>Streptacidiphilus</taxon>
    </lineage>
</organism>
<dbReference type="SUPFAM" id="SSF50475">
    <property type="entry name" value="FMN-binding split barrel"/>
    <property type="match status" value="1"/>
</dbReference>
<evidence type="ECO:0000313" key="2">
    <source>
        <dbReference type="Proteomes" id="UP000183015"/>
    </source>
</evidence>
<sequence>MRHEDCVDLLSRNSVGRVVFTRHAIPDVLPVHFAYDSGSDTIRIPAPRGSRLAASVDGTVVALQVEEIDPGTLSGRSVLVHGRAEAGTAGSLIRLHPELISGRVLADSAA</sequence>
<gene>
    <name evidence="1" type="ORF">SAMN05414137_113103</name>
</gene>
<dbReference type="InterPro" id="IPR012349">
    <property type="entry name" value="Split_barrel_FMN-bd"/>
</dbReference>
<protein>
    <submittedName>
        <fullName evidence="1">Pyridoxamine 5'-phosphate oxidase</fullName>
    </submittedName>
</protein>
<dbReference type="RefSeq" id="WP_042444177.1">
    <property type="nucleotide sequence ID" value="NZ_BBPN01000006.1"/>
</dbReference>
<accession>A0A1H7T6R9</accession>
<dbReference type="EMBL" id="FOAZ01000013">
    <property type="protein sequence ID" value="SEL80428.1"/>
    <property type="molecule type" value="Genomic_DNA"/>
</dbReference>
<dbReference type="Pfam" id="PF12900">
    <property type="entry name" value="Pyridox_ox_2"/>
    <property type="match status" value="1"/>
</dbReference>
<dbReference type="InterPro" id="IPR024747">
    <property type="entry name" value="Pyridox_Oxase-rel"/>
</dbReference>
<dbReference type="Proteomes" id="UP000183015">
    <property type="component" value="Unassembled WGS sequence"/>
</dbReference>
<dbReference type="STRING" id="235985.SAMN05414137_113103"/>
<dbReference type="AlphaFoldDB" id="A0A1H7T6R9"/>
<keyword evidence="2" id="KW-1185">Reference proteome</keyword>
<dbReference type="Gene3D" id="2.30.110.10">
    <property type="entry name" value="Electron Transport, Fmn-binding Protein, Chain A"/>
    <property type="match status" value="1"/>
</dbReference>
<proteinExistence type="predicted"/>